<accession>A0AAD1ZGI6</accession>
<gene>
    <name evidence="1" type="ORF">FPE_LOCUS17100</name>
</gene>
<proteinExistence type="predicted"/>
<sequence>MEVVAAVEKWRRSQMVEAELCWETDMGHWDGDVAVNKINWVLWDVVCQTKLSRRLLVNGISHVLKGKYFPPPDFLEAARVDAFAMWKSIISDKELLVQELRWRVGNGRGINILFDARWGIERI</sequence>
<keyword evidence="2" id="KW-1185">Reference proteome</keyword>
<reference evidence="1" key="1">
    <citation type="submission" date="2023-05" db="EMBL/GenBank/DDBJ databases">
        <authorList>
            <person name="Huff M."/>
        </authorList>
    </citation>
    <scope>NUCLEOTIDE SEQUENCE</scope>
</reference>
<dbReference type="AlphaFoldDB" id="A0AAD1ZGI6"/>
<organism evidence="1 2">
    <name type="scientific">Fraxinus pennsylvanica</name>
    <dbReference type="NCBI Taxonomy" id="56036"/>
    <lineage>
        <taxon>Eukaryota</taxon>
        <taxon>Viridiplantae</taxon>
        <taxon>Streptophyta</taxon>
        <taxon>Embryophyta</taxon>
        <taxon>Tracheophyta</taxon>
        <taxon>Spermatophyta</taxon>
        <taxon>Magnoliopsida</taxon>
        <taxon>eudicotyledons</taxon>
        <taxon>Gunneridae</taxon>
        <taxon>Pentapetalae</taxon>
        <taxon>asterids</taxon>
        <taxon>lamiids</taxon>
        <taxon>Lamiales</taxon>
        <taxon>Oleaceae</taxon>
        <taxon>Oleeae</taxon>
        <taxon>Fraxinus</taxon>
    </lineage>
</organism>
<dbReference type="Proteomes" id="UP000834106">
    <property type="component" value="Chromosome 10"/>
</dbReference>
<protein>
    <submittedName>
        <fullName evidence="1">Uncharacterized protein</fullName>
    </submittedName>
</protein>
<name>A0AAD1ZGI6_9LAMI</name>
<evidence type="ECO:0000313" key="1">
    <source>
        <dbReference type="EMBL" id="CAI9769190.1"/>
    </source>
</evidence>
<evidence type="ECO:0000313" key="2">
    <source>
        <dbReference type="Proteomes" id="UP000834106"/>
    </source>
</evidence>
<dbReference type="EMBL" id="OU503045">
    <property type="protein sequence ID" value="CAI9769190.1"/>
    <property type="molecule type" value="Genomic_DNA"/>
</dbReference>